<keyword evidence="3" id="KW-1185">Reference proteome</keyword>
<feature type="region of interest" description="Disordered" evidence="1">
    <location>
        <begin position="137"/>
        <end position="178"/>
    </location>
</feature>
<gene>
    <name evidence="2" type="ORF">DCAF_LOCUS11282</name>
</gene>
<evidence type="ECO:0000256" key="1">
    <source>
        <dbReference type="SAM" id="MobiDB-lite"/>
    </source>
</evidence>
<organism evidence="2 3">
    <name type="scientific">Dovyalis caffra</name>
    <dbReference type="NCBI Taxonomy" id="77055"/>
    <lineage>
        <taxon>Eukaryota</taxon>
        <taxon>Viridiplantae</taxon>
        <taxon>Streptophyta</taxon>
        <taxon>Embryophyta</taxon>
        <taxon>Tracheophyta</taxon>
        <taxon>Spermatophyta</taxon>
        <taxon>Magnoliopsida</taxon>
        <taxon>eudicotyledons</taxon>
        <taxon>Gunneridae</taxon>
        <taxon>Pentapetalae</taxon>
        <taxon>rosids</taxon>
        <taxon>fabids</taxon>
        <taxon>Malpighiales</taxon>
        <taxon>Salicaceae</taxon>
        <taxon>Flacourtieae</taxon>
        <taxon>Dovyalis</taxon>
    </lineage>
</organism>
<dbReference type="Proteomes" id="UP001314170">
    <property type="component" value="Unassembled WGS sequence"/>
</dbReference>
<dbReference type="EMBL" id="CAWUPB010000994">
    <property type="protein sequence ID" value="CAK7336275.1"/>
    <property type="molecule type" value="Genomic_DNA"/>
</dbReference>
<dbReference type="AlphaFoldDB" id="A0AAV1RIK9"/>
<dbReference type="InterPro" id="IPR025322">
    <property type="entry name" value="PADRE_dom"/>
</dbReference>
<comment type="caution">
    <text evidence="2">The sequence shown here is derived from an EMBL/GenBank/DDBJ whole genome shotgun (WGS) entry which is preliminary data.</text>
</comment>
<feature type="compositionally biased region" description="Polar residues" evidence="1">
    <location>
        <begin position="166"/>
        <end position="175"/>
    </location>
</feature>
<sequence>MVISSWICTKSTKNMLVKIVHPGGHIELHDRPVLAAEVMLRNPKCIVAYPQVFRQPWAIVAPDTMLELGQKFYVVPINTIRKLQRKNIKYSQSPINGVQTSKTPSNDEKGSDISSTCWLFINKNMKSPCHFLHREGERANTTGNKIKSTKANSHDTSEEIRRNKEMTTGSPTGFTSLDHWQPNLDSVVEEY</sequence>
<name>A0AAV1RIK9_9ROSI</name>
<feature type="compositionally biased region" description="Basic and acidic residues" evidence="1">
    <location>
        <begin position="152"/>
        <end position="165"/>
    </location>
</feature>
<evidence type="ECO:0000313" key="2">
    <source>
        <dbReference type="EMBL" id="CAK7336275.1"/>
    </source>
</evidence>
<feature type="compositionally biased region" description="Polar residues" evidence="1">
    <location>
        <begin position="139"/>
        <end position="151"/>
    </location>
</feature>
<proteinExistence type="predicted"/>
<dbReference type="Pfam" id="PF14009">
    <property type="entry name" value="PADRE"/>
    <property type="match status" value="1"/>
</dbReference>
<reference evidence="2 3" key="1">
    <citation type="submission" date="2024-01" db="EMBL/GenBank/DDBJ databases">
        <authorList>
            <person name="Waweru B."/>
        </authorList>
    </citation>
    <scope>NUCLEOTIDE SEQUENCE [LARGE SCALE GENOMIC DNA]</scope>
</reference>
<accession>A0AAV1RIK9</accession>
<dbReference type="PANTHER" id="PTHR33052">
    <property type="entry name" value="DUF4228 DOMAIN PROTEIN-RELATED"/>
    <property type="match status" value="1"/>
</dbReference>
<evidence type="ECO:0000313" key="3">
    <source>
        <dbReference type="Proteomes" id="UP001314170"/>
    </source>
</evidence>
<protein>
    <submittedName>
        <fullName evidence="2">Uncharacterized protein</fullName>
    </submittedName>
</protein>